<evidence type="ECO:0000256" key="2">
    <source>
        <dbReference type="ARBA" id="ARBA00022676"/>
    </source>
</evidence>
<keyword evidence="4" id="KW-0812">Transmembrane</keyword>
<feature type="transmembrane region" description="Helical" evidence="4">
    <location>
        <begin position="323"/>
        <end position="344"/>
    </location>
</feature>
<dbReference type="GO" id="GO:0016757">
    <property type="term" value="F:glycosyltransferase activity"/>
    <property type="evidence" value="ECO:0007669"/>
    <property type="project" value="UniProtKB-KW"/>
</dbReference>
<keyword evidence="2" id="KW-0328">Glycosyltransferase</keyword>
<keyword evidence="4" id="KW-1133">Transmembrane helix</keyword>
<evidence type="ECO:0000256" key="3">
    <source>
        <dbReference type="ARBA" id="ARBA00022679"/>
    </source>
</evidence>
<accession>F2K2H1</accession>
<evidence type="ECO:0000256" key="4">
    <source>
        <dbReference type="SAM" id="Phobius"/>
    </source>
</evidence>
<dbReference type="InterPro" id="IPR029044">
    <property type="entry name" value="Nucleotide-diphossugar_trans"/>
</dbReference>
<comment type="similarity">
    <text evidence="1">Belongs to the glycosyltransferase 2 family.</text>
</comment>
<dbReference type="Proteomes" id="UP000001062">
    <property type="component" value="Chromosome"/>
</dbReference>
<dbReference type="Gene3D" id="3.90.550.10">
    <property type="entry name" value="Spore Coat Polysaccharide Biosynthesis Protein SpsA, Chain A"/>
    <property type="match status" value="1"/>
</dbReference>
<dbReference type="PANTHER" id="PTHR43630">
    <property type="entry name" value="POLY-BETA-1,6-N-ACETYL-D-GLUCOSAMINE SYNTHASE"/>
    <property type="match status" value="1"/>
</dbReference>
<protein>
    <submittedName>
        <fullName evidence="5">Glycosyl transferase family 2</fullName>
    </submittedName>
</protein>
<dbReference type="PANTHER" id="PTHR43630:SF1">
    <property type="entry name" value="POLY-BETA-1,6-N-ACETYL-D-GLUCOSAMINE SYNTHASE"/>
    <property type="match status" value="1"/>
</dbReference>
<dbReference type="PATRIC" id="fig|717774.3.peg.761"/>
<gene>
    <name evidence="5" type="ordered locus">Marme_0733</name>
</gene>
<keyword evidence="3 5" id="KW-0808">Transferase</keyword>
<dbReference type="CDD" id="cd06439">
    <property type="entry name" value="CESA_like_1"/>
    <property type="match status" value="1"/>
</dbReference>
<dbReference type="AlphaFoldDB" id="F2K2H1"/>
<dbReference type="EMBL" id="CP002583">
    <property type="protein sequence ID" value="ADZ90016.1"/>
    <property type="molecule type" value="Genomic_DNA"/>
</dbReference>
<dbReference type="STRING" id="717774.Marme_0733"/>
<reference evidence="5 6" key="1">
    <citation type="journal article" date="2012" name="Stand. Genomic Sci.">
        <title>Complete genome sequence of the melanogenic marine bacterium Marinomonas mediterranea type strain (MMB-1(T)).</title>
        <authorList>
            <person name="Lucas-Elio P."/>
            <person name="Goodwin L."/>
            <person name="Woyke T."/>
            <person name="Pitluck S."/>
            <person name="Nolan M."/>
            <person name="Kyrpides N.C."/>
            <person name="Detter J.C."/>
            <person name="Copeland A."/>
            <person name="Teshima H."/>
            <person name="Bruce D."/>
            <person name="Detter C."/>
            <person name="Tapia R."/>
            <person name="Han S."/>
            <person name="Land M.L."/>
            <person name="Ivanova N."/>
            <person name="Mikhailova N."/>
            <person name="Johnston A.W."/>
            <person name="Sanchez-Amat A."/>
        </authorList>
    </citation>
    <scope>NUCLEOTIDE SEQUENCE [LARGE SCALE GENOMIC DNA]</scope>
    <source>
        <strain evidence="6">ATCC 700492 / JCM 21426 / NBRC 103028 / MMB-1</strain>
    </source>
</reference>
<dbReference type="KEGG" id="mme:Marme_0733"/>
<evidence type="ECO:0000313" key="5">
    <source>
        <dbReference type="EMBL" id="ADZ90016.1"/>
    </source>
</evidence>
<name>F2K2H1_MARM1</name>
<proteinExistence type="inferred from homology"/>
<dbReference type="eggNOG" id="COG1215">
    <property type="taxonomic scope" value="Bacteria"/>
</dbReference>
<dbReference type="RefSeq" id="WP_013659921.1">
    <property type="nucleotide sequence ID" value="NC_015276.1"/>
</dbReference>
<feature type="transmembrane region" description="Helical" evidence="4">
    <location>
        <begin position="356"/>
        <end position="373"/>
    </location>
</feature>
<keyword evidence="4" id="KW-0472">Membrane</keyword>
<evidence type="ECO:0000313" key="6">
    <source>
        <dbReference type="Proteomes" id="UP000001062"/>
    </source>
</evidence>
<dbReference type="Pfam" id="PF13641">
    <property type="entry name" value="Glyco_tranf_2_3"/>
    <property type="match status" value="1"/>
</dbReference>
<feature type="transmembrane region" description="Helical" evidence="4">
    <location>
        <begin position="298"/>
        <end position="317"/>
    </location>
</feature>
<sequence length="385" mass="43392">MIFLMSIFLISSTLIIYHHVGYPVLLKLITKVQNKKRSRMSNNKSELPSIGLVIPIYNEEGVLADKLRNLAFVDYPSDKLTVHLIFDGCTDRSYDVAKNTLREPLLGTLNVSIHNGHENLGKLAQLNRVLPNITADITALSDVSALLSIDALQIAARHFQNANTGAVCATYRFLSNGAAQEKSYWQYQCNIKKTESDLGSTLGAHGAFYLFRSAFFRPLPIDTINDDFVLPCSIIQQGLRVVYEPDMIAVELEATEVEQDLSRRLRIGAGNFQQSIRLMPLLNPKYGMTAFMFFSCKWMRPFMPFLFLIALLTSSLAAVHTLWFIPIVAVQCVVYGIAILQHYFKLNHSLLIKVHYVISAHFVNGLAISHYLSGKYSNSWRKSHD</sequence>
<organism evidence="5 6">
    <name type="scientific">Marinomonas mediterranea (strain ATCC 700492 / JCM 21426 / NBRC 103028 / MMB-1)</name>
    <dbReference type="NCBI Taxonomy" id="717774"/>
    <lineage>
        <taxon>Bacteria</taxon>
        <taxon>Pseudomonadati</taxon>
        <taxon>Pseudomonadota</taxon>
        <taxon>Gammaproteobacteria</taxon>
        <taxon>Oceanospirillales</taxon>
        <taxon>Oceanospirillaceae</taxon>
        <taxon>Marinomonas</taxon>
    </lineage>
</organism>
<dbReference type="SUPFAM" id="SSF53448">
    <property type="entry name" value="Nucleotide-diphospho-sugar transferases"/>
    <property type="match status" value="1"/>
</dbReference>
<dbReference type="HOGENOM" id="CLU_046109_0_0_6"/>
<dbReference type="OrthoDB" id="9766971at2"/>
<keyword evidence="6" id="KW-1185">Reference proteome</keyword>
<evidence type="ECO:0000256" key="1">
    <source>
        <dbReference type="ARBA" id="ARBA00006739"/>
    </source>
</evidence>